<dbReference type="InterPro" id="IPR043132">
    <property type="entry name" value="BCAT-like_C"/>
</dbReference>
<dbReference type="Pfam" id="PF01063">
    <property type="entry name" value="Aminotran_4"/>
    <property type="match status" value="1"/>
</dbReference>
<evidence type="ECO:0000256" key="1">
    <source>
        <dbReference type="SAM" id="MobiDB-lite"/>
    </source>
</evidence>
<dbReference type="SUPFAM" id="SSF56752">
    <property type="entry name" value="D-aminoacid aminotransferase-like PLP-dependent enzymes"/>
    <property type="match status" value="1"/>
</dbReference>
<keyword evidence="3" id="KW-1185">Reference proteome</keyword>
<dbReference type="OrthoDB" id="5288718at2759"/>
<dbReference type="InterPro" id="IPR043131">
    <property type="entry name" value="BCAT-like_N"/>
</dbReference>
<dbReference type="Proteomes" id="UP000224080">
    <property type="component" value="Unassembled WGS sequence"/>
</dbReference>
<comment type="caution">
    <text evidence="2">The sequence shown here is derived from an EMBL/GenBank/DDBJ whole genome shotgun (WGS) entry which is preliminary data.</text>
</comment>
<accession>A0A2B7WJV3</accession>
<evidence type="ECO:0008006" key="4">
    <source>
        <dbReference type="Google" id="ProtNLM"/>
    </source>
</evidence>
<gene>
    <name evidence="2" type="ORF">GX51_07594</name>
</gene>
<dbReference type="InterPro" id="IPR036038">
    <property type="entry name" value="Aminotransferase-like"/>
</dbReference>
<dbReference type="AlphaFoldDB" id="A0A2B7WJV3"/>
<name>A0A2B7WJV3_9EURO</name>
<proteinExistence type="predicted"/>
<dbReference type="EMBL" id="PDNC01000159">
    <property type="protein sequence ID" value="PGG96902.1"/>
    <property type="molecule type" value="Genomic_DNA"/>
</dbReference>
<evidence type="ECO:0000313" key="3">
    <source>
        <dbReference type="Proteomes" id="UP000224080"/>
    </source>
</evidence>
<dbReference type="GO" id="GO:0003824">
    <property type="term" value="F:catalytic activity"/>
    <property type="evidence" value="ECO:0007669"/>
    <property type="project" value="InterPro"/>
</dbReference>
<dbReference type="InterPro" id="IPR001544">
    <property type="entry name" value="Aminotrans_IV"/>
</dbReference>
<dbReference type="STRING" id="2060905.A0A2B7WJV3"/>
<protein>
    <recommendedName>
        <fullName evidence="4">Aminodeoxychorismate lyase</fullName>
    </recommendedName>
</protein>
<feature type="region of interest" description="Disordered" evidence="1">
    <location>
        <begin position="236"/>
        <end position="262"/>
    </location>
</feature>
<reference evidence="2 3" key="1">
    <citation type="submission" date="2017-10" db="EMBL/GenBank/DDBJ databases">
        <title>Comparative genomics in systemic dimorphic fungi from Ajellomycetaceae.</title>
        <authorList>
            <person name="Munoz J.F."/>
            <person name="Mcewen J.G."/>
            <person name="Clay O.K."/>
            <person name="Cuomo C.A."/>
        </authorList>
    </citation>
    <scope>NUCLEOTIDE SEQUENCE [LARGE SCALE GENOMIC DNA]</scope>
    <source>
        <strain evidence="2 3">UAMH130</strain>
    </source>
</reference>
<evidence type="ECO:0000313" key="2">
    <source>
        <dbReference type="EMBL" id="PGG96902.1"/>
    </source>
</evidence>
<sequence length="330" mass="36325">MPPSQPAPEPSNFQIISTLRYDPDLARTPDIPDSYPPPKTSPYYLLSYHYDRLLSAALDFQWPAAIALLQQQPRETVLAQLVQKFNEHIKSDPSHAWRLRVLLDAAGALTVEAVPIANNAPSPPLPAPRSILVLPAAKEDLSRLLSCNDIRAEETPATMVGIEPWTLRLDTQPTSPSLFTRHKTTMRDHYTASRVRAGIAASPLDRTEVLIYNPAGEVMEGSITTVYFRRRRKRGLGPAGSVPVSEEARDGGDNGGSGPPDDSYYYWVTPPLSSGGNAGTSRRYALAAGMCVEEVVRVEELREWEGQVGRVWLSNGVRGFMPAVLRLDNS</sequence>
<organism evidence="2 3">
    <name type="scientific">Blastomyces parvus</name>
    <dbReference type="NCBI Taxonomy" id="2060905"/>
    <lineage>
        <taxon>Eukaryota</taxon>
        <taxon>Fungi</taxon>
        <taxon>Dikarya</taxon>
        <taxon>Ascomycota</taxon>
        <taxon>Pezizomycotina</taxon>
        <taxon>Eurotiomycetes</taxon>
        <taxon>Eurotiomycetidae</taxon>
        <taxon>Onygenales</taxon>
        <taxon>Ajellomycetaceae</taxon>
        <taxon>Blastomyces</taxon>
    </lineage>
</organism>
<dbReference type="Gene3D" id="3.20.10.10">
    <property type="entry name" value="D-amino Acid Aminotransferase, subunit A, domain 2"/>
    <property type="match status" value="1"/>
</dbReference>
<dbReference type="Gene3D" id="3.30.470.10">
    <property type="match status" value="1"/>
</dbReference>